<dbReference type="EMBL" id="HBUF01134537">
    <property type="protein sequence ID" value="CAG6644956.1"/>
    <property type="molecule type" value="Transcribed_RNA"/>
</dbReference>
<proteinExistence type="predicted"/>
<protein>
    <submittedName>
        <fullName evidence="1">Uncharacterized protein</fullName>
    </submittedName>
</protein>
<sequence length="123" mass="14318">MPSLPPLRKPAPLLKNSPWYVRHRRLVVLGGTALGIGIIFSRNIYDLFADVPFTLNVNPQSLEHQLDIRNRSLDNIHRMLGADPEVVKEYREKQFQVDKHLREIRASRLKLKEELRKLEAGEE</sequence>
<dbReference type="AlphaFoldDB" id="A0A8D8W3Z1"/>
<evidence type="ECO:0000313" key="1">
    <source>
        <dbReference type="EMBL" id="CAG6644958.1"/>
    </source>
</evidence>
<reference evidence="1" key="1">
    <citation type="submission" date="2021-05" db="EMBL/GenBank/DDBJ databases">
        <authorList>
            <person name="Alioto T."/>
            <person name="Alioto T."/>
            <person name="Gomez Garrido J."/>
        </authorList>
    </citation>
    <scope>NUCLEOTIDE SEQUENCE</scope>
</reference>
<dbReference type="EMBL" id="HBUF01134539">
    <property type="protein sequence ID" value="CAG6644960.1"/>
    <property type="molecule type" value="Transcribed_RNA"/>
</dbReference>
<organism evidence="1">
    <name type="scientific">Cacopsylla melanoneura</name>
    <dbReference type="NCBI Taxonomy" id="428564"/>
    <lineage>
        <taxon>Eukaryota</taxon>
        <taxon>Metazoa</taxon>
        <taxon>Ecdysozoa</taxon>
        <taxon>Arthropoda</taxon>
        <taxon>Hexapoda</taxon>
        <taxon>Insecta</taxon>
        <taxon>Pterygota</taxon>
        <taxon>Neoptera</taxon>
        <taxon>Paraneoptera</taxon>
        <taxon>Hemiptera</taxon>
        <taxon>Sternorrhyncha</taxon>
        <taxon>Psylloidea</taxon>
        <taxon>Psyllidae</taxon>
        <taxon>Psyllinae</taxon>
        <taxon>Cacopsylla</taxon>
    </lineage>
</organism>
<dbReference type="EMBL" id="HBUF01599019">
    <property type="protein sequence ID" value="CAG6775590.1"/>
    <property type="molecule type" value="Transcribed_RNA"/>
</dbReference>
<dbReference type="EMBL" id="HBUF01302036">
    <property type="protein sequence ID" value="CAG6691343.1"/>
    <property type="molecule type" value="Transcribed_RNA"/>
</dbReference>
<name>A0A8D8W3Z1_9HEMI</name>
<dbReference type="EMBL" id="HBUF01599016">
    <property type="protein sequence ID" value="CAG6775584.1"/>
    <property type="molecule type" value="Transcribed_RNA"/>
</dbReference>
<dbReference type="EMBL" id="HBUF01302035">
    <property type="protein sequence ID" value="CAG6691341.1"/>
    <property type="molecule type" value="Transcribed_RNA"/>
</dbReference>
<dbReference type="EMBL" id="HBUF01599018">
    <property type="protein sequence ID" value="CAG6775588.1"/>
    <property type="molecule type" value="Transcribed_RNA"/>
</dbReference>
<accession>A0A8D8W3Z1</accession>
<dbReference type="EMBL" id="HBUF01302034">
    <property type="protein sequence ID" value="CAG6691339.1"/>
    <property type="molecule type" value="Transcribed_RNA"/>
</dbReference>
<dbReference type="EMBL" id="HBUF01599017">
    <property type="protein sequence ID" value="CAG6775586.1"/>
    <property type="molecule type" value="Transcribed_RNA"/>
</dbReference>
<dbReference type="EMBL" id="HBUF01360169">
    <property type="protein sequence ID" value="CAG6720242.1"/>
    <property type="molecule type" value="Transcribed_RNA"/>
</dbReference>
<dbReference type="EMBL" id="HBUF01134538">
    <property type="protein sequence ID" value="CAG6644958.1"/>
    <property type="molecule type" value="Transcribed_RNA"/>
</dbReference>
<dbReference type="EMBL" id="HBUF01302037">
    <property type="protein sequence ID" value="CAG6691345.1"/>
    <property type="molecule type" value="Transcribed_RNA"/>
</dbReference>
<dbReference type="EMBL" id="HBUF01360170">
    <property type="protein sequence ID" value="CAG6720243.1"/>
    <property type="molecule type" value="Transcribed_RNA"/>
</dbReference>